<dbReference type="Pfam" id="PF00753">
    <property type="entry name" value="Lactamase_B"/>
    <property type="match status" value="1"/>
</dbReference>
<dbReference type="SMART" id="SM00849">
    <property type="entry name" value="Lactamase_B"/>
    <property type="match status" value="1"/>
</dbReference>
<evidence type="ECO:0000256" key="5">
    <source>
        <dbReference type="ARBA" id="ARBA00022833"/>
    </source>
</evidence>
<dbReference type="RefSeq" id="WP_166032669.1">
    <property type="nucleotide sequence ID" value="NZ_CP048877.1"/>
</dbReference>
<dbReference type="SUPFAM" id="SSF56281">
    <property type="entry name" value="Metallo-hydrolase/oxidoreductase"/>
    <property type="match status" value="1"/>
</dbReference>
<dbReference type="KEGG" id="tav:G4V39_09295"/>
<dbReference type="InterPro" id="IPR001279">
    <property type="entry name" value="Metallo-B-lactamas"/>
</dbReference>
<evidence type="ECO:0000256" key="1">
    <source>
        <dbReference type="ARBA" id="ARBA00001947"/>
    </source>
</evidence>
<keyword evidence="3" id="KW-0479">Metal-binding</keyword>
<evidence type="ECO:0000313" key="6">
    <source>
        <dbReference type="EMBL" id="QIJ72453.1"/>
    </source>
</evidence>
<evidence type="ECO:0000256" key="2">
    <source>
        <dbReference type="ARBA" id="ARBA00007749"/>
    </source>
</evidence>
<evidence type="ECO:0000313" key="7">
    <source>
        <dbReference type="Proteomes" id="UP000502179"/>
    </source>
</evidence>
<dbReference type="GO" id="GO:0046872">
    <property type="term" value="F:metal ion binding"/>
    <property type="evidence" value="ECO:0007669"/>
    <property type="project" value="UniProtKB-KW"/>
</dbReference>
<keyword evidence="7" id="KW-1185">Reference proteome</keyword>
<dbReference type="InterPro" id="IPR051013">
    <property type="entry name" value="MBL_superfamily_lactonases"/>
</dbReference>
<comment type="similarity">
    <text evidence="2">Belongs to the metallo-beta-lactamase superfamily.</text>
</comment>
<organism evidence="6 7">
    <name type="scientific">Thermosulfuriphilus ammonigenes</name>
    <dbReference type="NCBI Taxonomy" id="1936021"/>
    <lineage>
        <taxon>Bacteria</taxon>
        <taxon>Pseudomonadati</taxon>
        <taxon>Thermodesulfobacteriota</taxon>
        <taxon>Thermodesulfobacteria</taxon>
        <taxon>Thermodesulfobacteriales</taxon>
        <taxon>Thermodesulfobacteriaceae</taxon>
        <taxon>Thermosulfuriphilus</taxon>
    </lineage>
</organism>
<dbReference type="Proteomes" id="UP000502179">
    <property type="component" value="Chromosome"/>
</dbReference>
<comment type="cofactor">
    <cofactor evidence="1">
        <name>Zn(2+)</name>
        <dbReference type="ChEBI" id="CHEBI:29105"/>
    </cofactor>
</comment>
<gene>
    <name evidence="6" type="ORF">G4V39_09295</name>
</gene>
<dbReference type="AlphaFoldDB" id="A0A6G7PYH1"/>
<dbReference type="Gene3D" id="3.60.15.10">
    <property type="entry name" value="Ribonuclease Z/Hydroxyacylglutathione hydrolase-like"/>
    <property type="match status" value="1"/>
</dbReference>
<dbReference type="InterPro" id="IPR036866">
    <property type="entry name" value="RibonucZ/Hydroxyglut_hydro"/>
</dbReference>
<dbReference type="GO" id="GO:0016787">
    <property type="term" value="F:hydrolase activity"/>
    <property type="evidence" value="ECO:0007669"/>
    <property type="project" value="UniProtKB-KW"/>
</dbReference>
<keyword evidence="4" id="KW-0378">Hydrolase</keyword>
<name>A0A6G7PYH1_9BACT</name>
<dbReference type="CDD" id="cd07729">
    <property type="entry name" value="AHL_lactonase_MBL-fold"/>
    <property type="match status" value="1"/>
</dbReference>
<dbReference type="PANTHER" id="PTHR42978">
    <property type="entry name" value="QUORUM-QUENCHING LACTONASE YTNP-RELATED-RELATED"/>
    <property type="match status" value="1"/>
</dbReference>
<protein>
    <submittedName>
        <fullName evidence="6">N-acyl homoserine lactonase family protein</fullName>
    </submittedName>
</protein>
<keyword evidence="5" id="KW-0862">Zinc</keyword>
<evidence type="ECO:0000256" key="4">
    <source>
        <dbReference type="ARBA" id="ARBA00022801"/>
    </source>
</evidence>
<accession>A0A6G7PYH1</accession>
<dbReference type="PANTHER" id="PTHR42978:SF7">
    <property type="entry name" value="METALLO-HYDROLASE RV2300C-RELATED"/>
    <property type="match status" value="1"/>
</dbReference>
<reference evidence="6 7" key="1">
    <citation type="submission" date="2020-02" db="EMBL/GenBank/DDBJ databases">
        <title>Genome analysis of Thermosulfuriphilus ammonigenes ST65T, an anaerobic thermophilic chemolithoautotrophic bacterium isolated from a deep-sea hydrothermal vent.</title>
        <authorList>
            <person name="Slobodkina G."/>
            <person name="Allioux M."/>
            <person name="Merkel A."/>
            <person name="Alain K."/>
            <person name="Jebbar M."/>
            <person name="Slobodkin A."/>
        </authorList>
    </citation>
    <scope>NUCLEOTIDE SEQUENCE [LARGE SCALE GENOMIC DNA]</scope>
    <source>
        <strain evidence="6 7">ST65</strain>
    </source>
</reference>
<evidence type="ECO:0000256" key="3">
    <source>
        <dbReference type="ARBA" id="ARBA00022723"/>
    </source>
</evidence>
<dbReference type="EMBL" id="CP048877">
    <property type="protein sequence ID" value="QIJ72453.1"/>
    <property type="molecule type" value="Genomic_DNA"/>
</dbReference>
<proteinExistence type="inferred from homology"/>
<sequence>MTTYTIYPLLTAVNETDQGFLTYLRGYGRRLWAPIFAFLVTDGRHHLLIDTGVEEFYVPDKVLKDLGVRPRSLLEHLASIGLKPEDIKIIIHTHLHHEHCENDALFPQAKIFIQKEEWEFCQNPHPLDHRYLPELLEGLDLQLLSGDEEILPGLQVIKTPGHTPGGQSVLIKTTKGLAVITGFCVSKANFPPTGPPVPPGIHLDAIQAFESCQRVKEIADILIPIRELNLPPKIPA</sequence>